<name>A0A6J5R7I0_9CAUD</name>
<reference evidence="3" key="1">
    <citation type="submission" date="2020-05" db="EMBL/GenBank/DDBJ databases">
        <authorList>
            <person name="Chiriac C."/>
            <person name="Salcher M."/>
            <person name="Ghai R."/>
            <person name="Kavagutti S V."/>
        </authorList>
    </citation>
    <scope>NUCLEOTIDE SEQUENCE</scope>
</reference>
<dbReference type="EMBL" id="LR796912">
    <property type="protein sequence ID" value="CAB4175176.1"/>
    <property type="molecule type" value="Genomic_DNA"/>
</dbReference>
<evidence type="ECO:0000313" key="5">
    <source>
        <dbReference type="EMBL" id="CAB5230706.1"/>
    </source>
</evidence>
<accession>A0A6J5R7I0</accession>
<dbReference type="EMBL" id="LR797435">
    <property type="protein sequence ID" value="CAB4216021.1"/>
    <property type="molecule type" value="Genomic_DNA"/>
</dbReference>
<protein>
    <submittedName>
        <fullName evidence="3">Uncharacterized protein</fullName>
    </submittedName>
</protein>
<evidence type="ECO:0000313" key="4">
    <source>
        <dbReference type="EMBL" id="CAB4216021.1"/>
    </source>
</evidence>
<dbReference type="EMBL" id="LR797194">
    <property type="protein sequence ID" value="CAB4193500.1"/>
    <property type="molecule type" value="Genomic_DNA"/>
</dbReference>
<evidence type="ECO:0000313" key="3">
    <source>
        <dbReference type="EMBL" id="CAB4193500.1"/>
    </source>
</evidence>
<dbReference type="EMBL" id="LR797079">
    <property type="protein sequence ID" value="CAB4185356.1"/>
    <property type="molecule type" value="Genomic_DNA"/>
</dbReference>
<evidence type="ECO:0000313" key="1">
    <source>
        <dbReference type="EMBL" id="CAB4175176.1"/>
    </source>
</evidence>
<dbReference type="EMBL" id="LR798422">
    <property type="protein sequence ID" value="CAB5230706.1"/>
    <property type="molecule type" value="Genomic_DNA"/>
</dbReference>
<organism evidence="3">
    <name type="scientific">uncultured Caudovirales phage</name>
    <dbReference type="NCBI Taxonomy" id="2100421"/>
    <lineage>
        <taxon>Viruses</taxon>
        <taxon>Duplodnaviria</taxon>
        <taxon>Heunggongvirae</taxon>
        <taxon>Uroviricota</taxon>
        <taxon>Caudoviricetes</taxon>
        <taxon>Peduoviridae</taxon>
        <taxon>Maltschvirus</taxon>
        <taxon>Maltschvirus maltsch</taxon>
    </lineage>
</organism>
<sequence length="608" mass="66228">MAYSQTWLEDQTAVRGILVEVTVYDVIAAQDVVKYLSNIGYMTTDGVTSYLPIISGGVQFTESISIDNSASLSYGDIQVSNPNGLYDSWLDNTKYIWANRSIKVYLGDPFWVCNTITNVHRDFQLIFNGIVADIDSNAYDTLNIKIRDKMERLNDPVSDTKLGTYGTWIGGQSNQESLLPIVFGEVFNMEPLLINPSTLEYMYNNGITNDVIEVRDNGVPIYMSGESTATTTVTATGTNNVITVSDASTFLIGQRIKFTGTTFGGIVAGITYYISNKVDSTHVSISTTLGGNTYQLSAATGTSTSSCTMEHLQQVIVNNTTGKFNLTNALSGVCTMSVQGVKNSINLSNNATLISGTYTDNIANIITLIVTQYGNSSRRLTVSDLDLSNLSVFAGANNAKVGVVLKDRDNLINVCNNIARSIGAQLYFNRLGLLQLLRLGISTADSSVNITDRDILHHSLTISSRTEVVASTALGYCRNYTIQSSLLTAIPAAHKDIFATEWIVAKATNESTKLNYKLDVTPVQKDTCLIATADAQAEADRLNTYFSQPRTVYKFTGISKLLSLKLGQSVQMVNSRYNLYNSGDGKTGQVISLTPNWLESTIEVEVIV</sequence>
<evidence type="ECO:0000313" key="2">
    <source>
        <dbReference type="EMBL" id="CAB4185356.1"/>
    </source>
</evidence>
<proteinExistence type="predicted"/>
<gene>
    <name evidence="2" type="ORF">UFOVP1123_57</name>
    <name evidence="3" type="ORF">UFOVP1239_93</name>
    <name evidence="4" type="ORF">UFOVP1484_61</name>
    <name evidence="5" type="ORF">UFOVP1577_67</name>
    <name evidence="1" type="ORF">UFOVP961_129</name>
</gene>